<evidence type="ECO:0000259" key="3">
    <source>
        <dbReference type="Pfam" id="PF07804"/>
    </source>
</evidence>
<dbReference type="EMBL" id="AKVJ01000017">
    <property type="protein sequence ID" value="EIW19507.1"/>
    <property type="molecule type" value="Genomic_DNA"/>
</dbReference>
<evidence type="ECO:0000313" key="5">
    <source>
        <dbReference type="Proteomes" id="UP000004324"/>
    </source>
</evidence>
<feature type="domain" description="HipA-like C-terminal" evidence="3">
    <location>
        <begin position="55"/>
        <end position="191"/>
    </location>
</feature>
<comment type="caution">
    <text evidence="4">The sequence shown here is derived from an EMBL/GenBank/DDBJ whole genome shotgun (WGS) entry which is preliminary data.</text>
</comment>
<gene>
    <name evidence="4" type="ORF">FB4_2690</name>
</gene>
<dbReference type="GO" id="GO:0016301">
    <property type="term" value="F:kinase activity"/>
    <property type="evidence" value="ECO:0007669"/>
    <property type="project" value="UniProtKB-KW"/>
</dbReference>
<accession>I9B2Z8</accession>
<organism evidence="4 5">
    <name type="scientific">Pelosinus fermentans B4</name>
    <dbReference type="NCBI Taxonomy" id="1149862"/>
    <lineage>
        <taxon>Bacteria</taxon>
        <taxon>Bacillati</taxon>
        <taxon>Bacillota</taxon>
        <taxon>Negativicutes</taxon>
        <taxon>Selenomonadales</taxon>
        <taxon>Sporomusaceae</taxon>
        <taxon>Pelosinus</taxon>
    </lineage>
</organism>
<dbReference type="RefSeq" id="WP_007932348.1">
    <property type="nucleotide sequence ID" value="NZ_AKVJ01000017.1"/>
</dbReference>
<dbReference type="Gene3D" id="1.10.1070.20">
    <property type="match status" value="1"/>
</dbReference>
<reference evidence="4 5" key="1">
    <citation type="journal article" date="2012" name="J. Bacteriol.">
        <title>Draft Genome Sequences for Two Metal-Reducing Pelosinus fermentans Strains Isolated from a Cr(VI)-Contaminated Site and for Type Strain R7.</title>
        <authorList>
            <person name="Brown S.D."/>
            <person name="Podar M."/>
            <person name="Klingeman D.M."/>
            <person name="Johnson C.M."/>
            <person name="Yang Z.K."/>
            <person name="Utturkar S.M."/>
            <person name="Land M.L."/>
            <person name="Mosher J.J."/>
            <person name="Hurt R.A.Jr."/>
            <person name="Phelps T.J."/>
            <person name="Palumbo A.V."/>
            <person name="Arkin A.P."/>
            <person name="Hazen T.C."/>
            <person name="Elias D.A."/>
        </authorList>
    </citation>
    <scope>NUCLEOTIDE SEQUENCE [LARGE SCALE GENOMIC DNA]</scope>
    <source>
        <strain evidence="4 5">B4</strain>
    </source>
</reference>
<dbReference type="PATRIC" id="fig|1149862.3.peg.1238"/>
<evidence type="ECO:0000256" key="2">
    <source>
        <dbReference type="ARBA" id="ARBA00022777"/>
    </source>
</evidence>
<dbReference type="InterPro" id="IPR012893">
    <property type="entry name" value="HipA-like_C"/>
</dbReference>
<sequence>MNDVTVFDEWEIYEEAVDGSGRGKKNWLKNSRTKEIGLFKYPKEHTSGLNLLTGEHWAENIASSIAMLIGIPCAKTEIGIFKDEIGVMSYLVLDYNSEILVEGVQYITKLYPMFNVNTLYDETNHKRYSLQMIEECIEDTGLFDEFIKIPIFDCLIGNSDRHQSNWGIITDRSGNPLKISPVYDNGSSLCCRVKEEDVDNFFKDGNRFKALIESKSLSAISWMDNRKTRQFDLLNNINDKYYDQTIDIVKQLRNALSDGAISKCVESISSEFMSEKHKQLVVRFLQVRRDKILQIYNLK</sequence>
<proteinExistence type="predicted"/>
<keyword evidence="2" id="KW-0418">Kinase</keyword>
<keyword evidence="1" id="KW-0808">Transferase</keyword>
<name>I9B2Z8_9FIRM</name>
<evidence type="ECO:0000256" key="1">
    <source>
        <dbReference type="ARBA" id="ARBA00022679"/>
    </source>
</evidence>
<dbReference type="OrthoDB" id="9812605at2"/>
<dbReference type="Pfam" id="PF07804">
    <property type="entry name" value="HipA_C"/>
    <property type="match status" value="1"/>
</dbReference>
<dbReference type="Proteomes" id="UP000004324">
    <property type="component" value="Unassembled WGS sequence"/>
</dbReference>
<evidence type="ECO:0000313" key="4">
    <source>
        <dbReference type="EMBL" id="EIW19507.1"/>
    </source>
</evidence>
<protein>
    <submittedName>
        <fullName evidence="4">HipA domain protein</fullName>
    </submittedName>
</protein>
<dbReference type="AlphaFoldDB" id="I9B2Z8"/>
<keyword evidence="5" id="KW-1185">Reference proteome</keyword>